<name>A0AAW1HG97_SAPOF</name>
<evidence type="ECO:0000256" key="6">
    <source>
        <dbReference type="ARBA" id="ARBA00022729"/>
    </source>
</evidence>
<proteinExistence type="predicted"/>
<gene>
    <name evidence="22" type="ORF">RND81_11G000500</name>
</gene>
<evidence type="ECO:0000256" key="15">
    <source>
        <dbReference type="ARBA" id="ARBA00047899"/>
    </source>
</evidence>
<keyword evidence="9" id="KW-0418">Kinase</keyword>
<dbReference type="Gene3D" id="1.10.510.10">
    <property type="entry name" value="Transferase(Phosphotransferase) domain 1"/>
    <property type="match status" value="1"/>
</dbReference>
<dbReference type="InterPro" id="IPR017441">
    <property type="entry name" value="Protein_kinase_ATP_BS"/>
</dbReference>
<dbReference type="Proteomes" id="UP001443914">
    <property type="component" value="Unassembled WGS sequence"/>
</dbReference>
<keyword evidence="11 18" id="KW-1133">Transmembrane helix</keyword>
<dbReference type="GO" id="GO:0016020">
    <property type="term" value="C:membrane"/>
    <property type="evidence" value="ECO:0007669"/>
    <property type="project" value="UniProtKB-SubCell"/>
</dbReference>
<organism evidence="22 23">
    <name type="scientific">Saponaria officinalis</name>
    <name type="common">Common soapwort</name>
    <name type="synonym">Lychnis saponaria</name>
    <dbReference type="NCBI Taxonomy" id="3572"/>
    <lineage>
        <taxon>Eukaryota</taxon>
        <taxon>Viridiplantae</taxon>
        <taxon>Streptophyta</taxon>
        <taxon>Embryophyta</taxon>
        <taxon>Tracheophyta</taxon>
        <taxon>Spermatophyta</taxon>
        <taxon>Magnoliopsida</taxon>
        <taxon>eudicotyledons</taxon>
        <taxon>Gunneridae</taxon>
        <taxon>Pentapetalae</taxon>
        <taxon>Caryophyllales</taxon>
        <taxon>Caryophyllaceae</taxon>
        <taxon>Caryophylleae</taxon>
        <taxon>Saponaria</taxon>
    </lineage>
</organism>
<evidence type="ECO:0000256" key="19">
    <source>
        <dbReference type="SAM" id="SignalP"/>
    </source>
</evidence>
<dbReference type="Gene3D" id="3.30.430.20">
    <property type="entry name" value="Gnk2 domain, C-X8-C-X2-C motif"/>
    <property type="match status" value="2"/>
</dbReference>
<keyword evidence="14" id="KW-0325">Glycoprotein</keyword>
<evidence type="ECO:0000313" key="22">
    <source>
        <dbReference type="EMBL" id="KAK9675320.1"/>
    </source>
</evidence>
<keyword evidence="4" id="KW-0808">Transferase</keyword>
<dbReference type="InterPro" id="IPR001245">
    <property type="entry name" value="Ser-Thr/Tyr_kinase_cat_dom"/>
</dbReference>
<keyword evidence="13" id="KW-0675">Receptor</keyword>
<dbReference type="InterPro" id="IPR008271">
    <property type="entry name" value="Ser/Thr_kinase_AS"/>
</dbReference>
<feature type="signal peptide" evidence="19">
    <location>
        <begin position="1"/>
        <end position="22"/>
    </location>
</feature>
<evidence type="ECO:0000313" key="23">
    <source>
        <dbReference type="Proteomes" id="UP001443914"/>
    </source>
</evidence>
<evidence type="ECO:0000256" key="12">
    <source>
        <dbReference type="ARBA" id="ARBA00023136"/>
    </source>
</evidence>
<keyword evidence="3" id="KW-0723">Serine/threonine-protein kinase</keyword>
<evidence type="ECO:0000259" key="21">
    <source>
        <dbReference type="PROSITE" id="PS51473"/>
    </source>
</evidence>
<dbReference type="Pfam" id="PF07714">
    <property type="entry name" value="PK_Tyr_Ser-Thr"/>
    <property type="match status" value="1"/>
</dbReference>
<dbReference type="EC" id="2.7.11.1" evidence="2"/>
<dbReference type="PROSITE" id="PS00107">
    <property type="entry name" value="PROTEIN_KINASE_ATP"/>
    <property type="match status" value="1"/>
</dbReference>
<keyword evidence="23" id="KW-1185">Reference proteome</keyword>
<dbReference type="PROSITE" id="PS50011">
    <property type="entry name" value="PROTEIN_KINASE_DOM"/>
    <property type="match status" value="1"/>
</dbReference>
<evidence type="ECO:0000256" key="16">
    <source>
        <dbReference type="ARBA" id="ARBA00048679"/>
    </source>
</evidence>
<dbReference type="SMART" id="SM00220">
    <property type="entry name" value="S_TKc"/>
    <property type="match status" value="1"/>
</dbReference>
<evidence type="ECO:0000256" key="14">
    <source>
        <dbReference type="ARBA" id="ARBA00023180"/>
    </source>
</evidence>
<dbReference type="SUPFAM" id="SSF56112">
    <property type="entry name" value="Protein kinase-like (PK-like)"/>
    <property type="match status" value="1"/>
</dbReference>
<dbReference type="EMBL" id="JBDFQZ010000011">
    <property type="protein sequence ID" value="KAK9675320.1"/>
    <property type="molecule type" value="Genomic_DNA"/>
</dbReference>
<keyword evidence="10 17" id="KW-0067">ATP-binding</keyword>
<keyword evidence="7" id="KW-0677">Repeat</keyword>
<dbReference type="PROSITE" id="PS00108">
    <property type="entry name" value="PROTEIN_KINASE_ST"/>
    <property type="match status" value="1"/>
</dbReference>
<feature type="binding site" evidence="17">
    <location>
        <position position="350"/>
    </location>
    <ligand>
        <name>ATP</name>
        <dbReference type="ChEBI" id="CHEBI:30616"/>
    </ligand>
</feature>
<feature type="transmembrane region" description="Helical" evidence="18">
    <location>
        <begin position="251"/>
        <end position="275"/>
    </location>
</feature>
<comment type="subcellular location">
    <subcellularLocation>
        <location evidence="1">Membrane</location>
        <topology evidence="1">Single-pass type I membrane protein</topology>
    </subcellularLocation>
</comment>
<evidence type="ECO:0000259" key="20">
    <source>
        <dbReference type="PROSITE" id="PS50011"/>
    </source>
</evidence>
<keyword evidence="5 18" id="KW-0812">Transmembrane</keyword>
<feature type="chain" id="PRO_5043587161" description="non-specific serine/threonine protein kinase" evidence="19">
    <location>
        <begin position="23"/>
        <end position="623"/>
    </location>
</feature>
<evidence type="ECO:0000256" key="5">
    <source>
        <dbReference type="ARBA" id="ARBA00022692"/>
    </source>
</evidence>
<accession>A0AAW1HG97</accession>
<dbReference type="InterPro" id="IPR038408">
    <property type="entry name" value="GNK2_sf"/>
</dbReference>
<feature type="domain" description="Gnk2-homologous" evidence="21">
    <location>
        <begin position="24"/>
        <end position="128"/>
    </location>
</feature>
<dbReference type="CDD" id="cd23509">
    <property type="entry name" value="Gnk2-like"/>
    <property type="match status" value="2"/>
</dbReference>
<evidence type="ECO:0000256" key="13">
    <source>
        <dbReference type="ARBA" id="ARBA00023170"/>
    </source>
</evidence>
<evidence type="ECO:0000256" key="10">
    <source>
        <dbReference type="ARBA" id="ARBA00022840"/>
    </source>
</evidence>
<keyword evidence="8 17" id="KW-0547">Nucleotide-binding</keyword>
<reference evidence="22" key="1">
    <citation type="submission" date="2024-03" db="EMBL/GenBank/DDBJ databases">
        <title>WGS assembly of Saponaria officinalis var. Norfolk2.</title>
        <authorList>
            <person name="Jenkins J."/>
            <person name="Shu S."/>
            <person name="Grimwood J."/>
            <person name="Barry K."/>
            <person name="Goodstein D."/>
            <person name="Schmutz J."/>
            <person name="Leebens-Mack J."/>
            <person name="Osbourn A."/>
        </authorList>
    </citation>
    <scope>NUCLEOTIDE SEQUENCE [LARGE SCALE GENOMIC DNA]</scope>
    <source>
        <strain evidence="22">JIC</strain>
    </source>
</reference>
<sequence length="623" mass="69714">MNILLQTLWLTTTILIRQLVYGDYDPLSYNCAESSYSYSLGGKFQANLNNTLSRLLDKASTSSFANITNGTGIDQVYGLYYCTRNIDHQACHSCVQAGAHKIVQLCKSLKEGILWYQDCTLRYANRSIFSLEEETPVYPYYNYTSNVSSYILDPYRDKFEITMEGLVNQASNDEGFATTLVNLSSGMSLRGFVQCTPDILGAPCYRCLSTALRLIDLWANTIVFLPSCLLRFDIYGSPSPINPIPQRHLSVGYIVLISLLSVIAVSFLLGGFWFWKCRPTSQGLLIKVTQAEASIQEPTERGRVHGLARFTYSQVEEMTNWFTRKLGEGGYGIVYYGCLSDASSREVAVKVLSKNDAPKQFSTEIDVFGRISHKNLVSLVGYCEEGTHLALIYEYMARGDLKVLLTDQTDSLCWKNRLYILIDISQGLDYLHNGCSPPIVHRDVKAANILLNQHLHAKVSDFGISKIFPSEYVSNLSTRVVGTPGYLDPQYNLTGQLNEKSDVYSFGVVMLELITGRVAVSRYTNLVHWVRALIESGDIGNILDSKLREDVDENYTTIWKATELAMKCVSLDTAERPTMSQIVTELKECLAMETHAQISMTASPSMEMATALILNTLMSPTPR</sequence>
<comment type="catalytic activity">
    <reaction evidence="16">
        <text>L-seryl-[protein] + ATP = O-phospho-L-seryl-[protein] + ADP + H(+)</text>
        <dbReference type="Rhea" id="RHEA:17989"/>
        <dbReference type="Rhea" id="RHEA-COMP:9863"/>
        <dbReference type="Rhea" id="RHEA-COMP:11604"/>
        <dbReference type="ChEBI" id="CHEBI:15378"/>
        <dbReference type="ChEBI" id="CHEBI:29999"/>
        <dbReference type="ChEBI" id="CHEBI:30616"/>
        <dbReference type="ChEBI" id="CHEBI:83421"/>
        <dbReference type="ChEBI" id="CHEBI:456216"/>
        <dbReference type="EC" id="2.7.11.1"/>
    </reaction>
</comment>
<dbReference type="GO" id="GO:0004674">
    <property type="term" value="F:protein serine/threonine kinase activity"/>
    <property type="evidence" value="ECO:0007669"/>
    <property type="project" value="UniProtKB-KW"/>
</dbReference>
<dbReference type="FunFam" id="3.30.200.20:FF:000178">
    <property type="entry name" value="serine/threonine-protein kinase PBS1-like"/>
    <property type="match status" value="1"/>
</dbReference>
<dbReference type="InterPro" id="IPR002902">
    <property type="entry name" value="GNK2"/>
</dbReference>
<dbReference type="Pfam" id="PF01657">
    <property type="entry name" value="Stress-antifung"/>
    <property type="match status" value="2"/>
</dbReference>
<dbReference type="PANTHER" id="PTHR45631:SF68">
    <property type="entry name" value="REPEAT FAMILY PROTEIN, PUTATIVE, EXPRESSED-RELATED"/>
    <property type="match status" value="1"/>
</dbReference>
<dbReference type="InterPro" id="IPR011009">
    <property type="entry name" value="Kinase-like_dom_sf"/>
</dbReference>
<dbReference type="AlphaFoldDB" id="A0AAW1HG97"/>
<evidence type="ECO:0000256" key="4">
    <source>
        <dbReference type="ARBA" id="ARBA00022679"/>
    </source>
</evidence>
<evidence type="ECO:0000256" key="1">
    <source>
        <dbReference type="ARBA" id="ARBA00004479"/>
    </source>
</evidence>
<protein>
    <recommendedName>
        <fullName evidence="2">non-specific serine/threonine protein kinase</fullName>
        <ecNumber evidence="2">2.7.11.1</ecNumber>
    </recommendedName>
</protein>
<feature type="domain" description="Gnk2-homologous" evidence="21">
    <location>
        <begin position="137"/>
        <end position="237"/>
    </location>
</feature>
<evidence type="ECO:0000256" key="9">
    <source>
        <dbReference type="ARBA" id="ARBA00022777"/>
    </source>
</evidence>
<keyword evidence="6 19" id="KW-0732">Signal</keyword>
<keyword evidence="12 18" id="KW-0472">Membrane</keyword>
<dbReference type="FunFam" id="1.10.510.10:FF:000287">
    <property type="entry name" value="probable LRR receptor-like serine/threonine-protein kinase RKF3"/>
    <property type="match status" value="1"/>
</dbReference>
<evidence type="ECO:0000256" key="17">
    <source>
        <dbReference type="PROSITE-ProRule" id="PRU10141"/>
    </source>
</evidence>
<evidence type="ECO:0000256" key="7">
    <source>
        <dbReference type="ARBA" id="ARBA00022737"/>
    </source>
</evidence>
<dbReference type="GO" id="GO:0005524">
    <property type="term" value="F:ATP binding"/>
    <property type="evidence" value="ECO:0007669"/>
    <property type="project" value="UniProtKB-UniRule"/>
</dbReference>
<comment type="caution">
    <text evidence="22">The sequence shown here is derived from an EMBL/GenBank/DDBJ whole genome shotgun (WGS) entry which is preliminary data.</text>
</comment>
<evidence type="ECO:0000256" key="2">
    <source>
        <dbReference type="ARBA" id="ARBA00012513"/>
    </source>
</evidence>
<dbReference type="Gene3D" id="3.30.200.20">
    <property type="entry name" value="Phosphorylase Kinase, domain 1"/>
    <property type="match status" value="1"/>
</dbReference>
<evidence type="ECO:0000256" key="11">
    <source>
        <dbReference type="ARBA" id="ARBA00022989"/>
    </source>
</evidence>
<evidence type="ECO:0000256" key="18">
    <source>
        <dbReference type="SAM" id="Phobius"/>
    </source>
</evidence>
<feature type="domain" description="Protein kinase" evidence="20">
    <location>
        <begin position="320"/>
        <end position="598"/>
    </location>
</feature>
<dbReference type="PANTHER" id="PTHR45631">
    <property type="entry name" value="OS07G0107800 PROTEIN-RELATED"/>
    <property type="match status" value="1"/>
</dbReference>
<dbReference type="PROSITE" id="PS51473">
    <property type="entry name" value="GNK2"/>
    <property type="match status" value="2"/>
</dbReference>
<evidence type="ECO:0000256" key="8">
    <source>
        <dbReference type="ARBA" id="ARBA00022741"/>
    </source>
</evidence>
<dbReference type="InterPro" id="IPR000719">
    <property type="entry name" value="Prot_kinase_dom"/>
</dbReference>
<comment type="catalytic activity">
    <reaction evidence="15">
        <text>L-threonyl-[protein] + ATP = O-phospho-L-threonyl-[protein] + ADP + H(+)</text>
        <dbReference type="Rhea" id="RHEA:46608"/>
        <dbReference type="Rhea" id="RHEA-COMP:11060"/>
        <dbReference type="Rhea" id="RHEA-COMP:11605"/>
        <dbReference type="ChEBI" id="CHEBI:15378"/>
        <dbReference type="ChEBI" id="CHEBI:30013"/>
        <dbReference type="ChEBI" id="CHEBI:30616"/>
        <dbReference type="ChEBI" id="CHEBI:61977"/>
        <dbReference type="ChEBI" id="CHEBI:456216"/>
        <dbReference type="EC" id="2.7.11.1"/>
    </reaction>
</comment>
<evidence type="ECO:0000256" key="3">
    <source>
        <dbReference type="ARBA" id="ARBA00022527"/>
    </source>
</evidence>